<dbReference type="InterPro" id="IPR015505">
    <property type="entry name" value="Coronin"/>
</dbReference>
<feature type="compositionally biased region" description="Basic and acidic residues" evidence="3">
    <location>
        <begin position="667"/>
        <end position="677"/>
    </location>
</feature>
<reference evidence="4" key="1">
    <citation type="submission" date="2023-03" db="EMBL/GenBank/DDBJ databases">
        <authorList>
            <person name="Steffen K."/>
            <person name="Cardenas P."/>
        </authorList>
    </citation>
    <scope>NUCLEOTIDE SEQUENCE</scope>
</reference>
<feature type="region of interest" description="Disordered" evidence="3">
    <location>
        <begin position="63"/>
        <end position="92"/>
    </location>
</feature>
<dbReference type="Gene3D" id="3.30.519.10">
    <property type="entry name" value="Guanine Nucleotide Dissociation Inhibitor, domain 2"/>
    <property type="match status" value="1"/>
</dbReference>
<organism evidence="4 5">
    <name type="scientific">Geodia barretti</name>
    <name type="common">Barrett's horny sponge</name>
    <dbReference type="NCBI Taxonomy" id="519541"/>
    <lineage>
        <taxon>Eukaryota</taxon>
        <taxon>Metazoa</taxon>
        <taxon>Porifera</taxon>
        <taxon>Demospongiae</taxon>
        <taxon>Heteroscleromorpha</taxon>
        <taxon>Tetractinellida</taxon>
        <taxon>Astrophorina</taxon>
        <taxon>Geodiidae</taxon>
        <taxon>Geodia</taxon>
    </lineage>
</organism>
<comment type="caution">
    <text evidence="4">The sequence shown here is derived from an EMBL/GenBank/DDBJ whole genome shotgun (WGS) entry which is preliminary data.</text>
</comment>
<dbReference type="PRINTS" id="PR00891">
    <property type="entry name" value="RABGDIREP"/>
</dbReference>
<feature type="region of interest" description="Disordered" evidence="3">
    <location>
        <begin position="119"/>
        <end position="183"/>
    </location>
</feature>
<feature type="region of interest" description="Disordered" evidence="3">
    <location>
        <begin position="632"/>
        <end position="708"/>
    </location>
</feature>
<evidence type="ECO:0000256" key="3">
    <source>
        <dbReference type="SAM" id="MobiDB-lite"/>
    </source>
</evidence>
<feature type="compositionally biased region" description="Basic and acidic residues" evidence="3">
    <location>
        <begin position="63"/>
        <end position="82"/>
    </location>
</feature>
<dbReference type="Gene3D" id="2.130.10.10">
    <property type="entry name" value="YVTN repeat-like/Quinoprotein amine dehydrogenase"/>
    <property type="match status" value="1"/>
</dbReference>
<dbReference type="AlphaFoldDB" id="A0AA35TD55"/>
<dbReference type="GO" id="GO:0007264">
    <property type="term" value="P:small GTPase-mediated signal transduction"/>
    <property type="evidence" value="ECO:0007669"/>
    <property type="project" value="InterPro"/>
</dbReference>
<feature type="region of interest" description="Disordered" evidence="3">
    <location>
        <begin position="262"/>
        <end position="281"/>
    </location>
</feature>
<sequence>MAHLPQDELPSEFDVVVDGTGLVQSILAAALSRAGKSVLHLDRNSYYGELWGSLMHREMQQWMAEHRSRDPETTPLESRDPQPHPPPYVPCEGESVLEIVRPPLPSSVTNLVELIHTQGGESCGGEDVEGVTSEHDTEEGAVGEGGSGDCEESAVGDGGSDETDKANVDEAPPTTQQSSKVTWQSLEPEWRRFNFDLIPKARGKTLSSIGVDVCGVQLIFCRGEMVDLITESSCSRYIEFRAVSGIFRGVYSLLTKTGEESCGDEDVEGVTSEGDTEKSAVGEGNYSHVLSKFQSAISLTRPNVYRRGAEQQKGMGWCQEAVNVCVSDRARCLQLHTDSHHPRCYHVQRKSQSEFHSDLFPDTAGSEPASLQTSGARDKMGREGRCIEAHTLRKLPKLSVAVPGDSNGFQLTHTGRQDTDEVLMFQNSANIMDFVFDPFNNHRLVVACDDARIRVWKCQKEAEEAQSKNQSSSSSCIENLFTVNRTSSRTISLYVTSDLSQPLSSVSTTISPATLVPHYDPDTCLLFLSGKGDSSIIAYEYVEDKEPYLFDVAPFACGSPHQAVSYLPKYLCDVKRVEIARAVRLCKATVEPIFFKVPRTRTEYFQDDVYPETRVTWEAALTSQEWLSGEDGVQSSLSLRPHDMEPLSEAPKAAPAPKKYQSYNPDFKTDEEKKEELMSAMIEKMGDQDEDPLPQEAMDGCDSDEWSD</sequence>
<name>A0AA35TD55_GEOBA</name>
<dbReference type="Gene3D" id="3.50.50.60">
    <property type="entry name" value="FAD/NAD(P)-binding domain"/>
    <property type="match status" value="1"/>
</dbReference>
<keyword evidence="5" id="KW-1185">Reference proteome</keyword>
<feature type="compositionally biased region" description="Low complexity" evidence="3">
    <location>
        <begin position="650"/>
        <end position="659"/>
    </location>
</feature>
<evidence type="ECO:0000313" key="4">
    <source>
        <dbReference type="EMBL" id="CAI8046125.1"/>
    </source>
</evidence>
<dbReference type="SUPFAM" id="SSF51905">
    <property type="entry name" value="FAD/NAD(P)-binding domain"/>
    <property type="match status" value="1"/>
</dbReference>
<feature type="compositionally biased region" description="Polar residues" evidence="3">
    <location>
        <begin position="173"/>
        <end position="183"/>
    </location>
</feature>
<accession>A0AA35TD55</accession>
<dbReference type="Pfam" id="PF16300">
    <property type="entry name" value="WD40_4"/>
    <property type="match status" value="2"/>
</dbReference>
<comment type="similarity">
    <text evidence="1">Belongs to the Rab GDI family.</text>
</comment>
<feature type="compositionally biased region" description="Acidic residues" evidence="3">
    <location>
        <begin position="688"/>
        <end position="708"/>
    </location>
</feature>
<proteinExistence type="inferred from homology"/>
<evidence type="ECO:0000256" key="1">
    <source>
        <dbReference type="ARBA" id="ARBA00005593"/>
    </source>
</evidence>
<dbReference type="InterPro" id="IPR015943">
    <property type="entry name" value="WD40/YVTN_repeat-like_dom_sf"/>
</dbReference>
<dbReference type="EMBL" id="CASHTH010003535">
    <property type="protein sequence ID" value="CAI8046125.1"/>
    <property type="molecule type" value="Genomic_DNA"/>
</dbReference>
<dbReference type="Pfam" id="PF00996">
    <property type="entry name" value="GDI"/>
    <property type="match status" value="1"/>
</dbReference>
<dbReference type="SUPFAM" id="SSF50978">
    <property type="entry name" value="WD40 repeat-like"/>
    <property type="match status" value="1"/>
</dbReference>
<gene>
    <name evidence="4" type="ORF">GBAR_LOCUS25495</name>
</gene>
<dbReference type="SMART" id="SM01167">
    <property type="entry name" value="DUF1900"/>
    <property type="match status" value="1"/>
</dbReference>
<evidence type="ECO:0000313" key="5">
    <source>
        <dbReference type="Proteomes" id="UP001174909"/>
    </source>
</evidence>
<dbReference type="InterPro" id="IPR036322">
    <property type="entry name" value="WD40_repeat_dom_sf"/>
</dbReference>
<dbReference type="Proteomes" id="UP001174909">
    <property type="component" value="Unassembled WGS sequence"/>
</dbReference>
<dbReference type="InterPro" id="IPR036188">
    <property type="entry name" value="FAD/NAD-bd_sf"/>
</dbReference>
<comment type="similarity">
    <text evidence="2">Belongs to the WD repeat coronin family.</text>
</comment>
<evidence type="ECO:0000256" key="2">
    <source>
        <dbReference type="ARBA" id="ARBA00009482"/>
    </source>
</evidence>
<dbReference type="GO" id="GO:0005092">
    <property type="term" value="F:GDP-dissociation inhibitor activity"/>
    <property type="evidence" value="ECO:0007669"/>
    <property type="project" value="InterPro"/>
</dbReference>
<protein>
    <submittedName>
        <fullName evidence="4">Coronin-7</fullName>
    </submittedName>
</protein>
<dbReference type="InterPro" id="IPR018203">
    <property type="entry name" value="GDP_dissociation_inhibitor"/>
</dbReference>
<dbReference type="PANTHER" id="PTHR10856">
    <property type="entry name" value="CORONIN"/>
    <property type="match status" value="1"/>
</dbReference>
<dbReference type="PANTHER" id="PTHR10856:SF20">
    <property type="entry name" value="CORONIN-7"/>
    <property type="match status" value="1"/>
</dbReference>